<keyword evidence="2" id="KW-0732">Signal</keyword>
<dbReference type="PANTHER" id="PTHR30535:SF4">
    <property type="entry name" value="HEMIN-BINDING PERIPLASMIC PROTEIN HMUT"/>
    <property type="match status" value="1"/>
</dbReference>
<reference evidence="5" key="1">
    <citation type="journal article" date="2019" name="Int. J. Syst. Evol. Microbiol.">
        <title>The Global Catalogue of Microorganisms (GCM) 10K type strain sequencing project: providing services to taxonomists for standard genome sequencing and annotation.</title>
        <authorList>
            <consortium name="The Broad Institute Genomics Platform"/>
            <consortium name="The Broad Institute Genome Sequencing Center for Infectious Disease"/>
            <person name="Wu L."/>
            <person name="Ma J."/>
        </authorList>
    </citation>
    <scope>NUCLEOTIDE SEQUENCE [LARGE SCALE GENOMIC DNA]</scope>
    <source>
        <strain evidence="5">ZS-22-S1</strain>
    </source>
</reference>
<protein>
    <submittedName>
        <fullName evidence="4">Hemin ABC transporter substrate-binding protein</fullName>
    </submittedName>
</protein>
<comment type="caution">
    <text evidence="4">The sequence shown here is derived from an EMBL/GenBank/DDBJ whole genome shotgun (WGS) entry which is preliminary data.</text>
</comment>
<dbReference type="EMBL" id="JBHSIS010000022">
    <property type="protein sequence ID" value="MFC4858321.1"/>
    <property type="molecule type" value="Genomic_DNA"/>
</dbReference>
<evidence type="ECO:0000256" key="2">
    <source>
        <dbReference type="SAM" id="SignalP"/>
    </source>
</evidence>
<sequence>MRPLILLAALLLVAGCGGASAGGTGGEPGALALSGPATAKIADDDVHPVVEDPVPDLPVTVRSQDGVDVTVSDVDRIVAVDLYGTLGEIVFSLGLGDRVVGRDSSTGFASAAHVPVVTSGGHDLNAEAILDLDPTVVLTDTSIGPPEVQQQLRTAGIPVVFFDPQRTLDGVPDHIRAVARALGVPPAGDALVASVDREIAAARDLAPDGAVPPRVTFLYVRGSAGVYLMAGPGSGADAMIAAVGGVDVGTDIGLDKPFVPITSEGLMNAAPDVILVLSKGLASVGGVDGLLRIPGVGQTPAGQAKRIVDVDDTDLLSFGPRVGRTITALATVLYGGR</sequence>
<feature type="chain" id="PRO_5045535050" evidence="2">
    <location>
        <begin position="22"/>
        <end position="337"/>
    </location>
</feature>
<dbReference type="RefSeq" id="WP_378060738.1">
    <property type="nucleotide sequence ID" value="NZ_JBHSIS010000022.1"/>
</dbReference>
<evidence type="ECO:0000313" key="5">
    <source>
        <dbReference type="Proteomes" id="UP001595859"/>
    </source>
</evidence>
<dbReference type="InterPro" id="IPR050902">
    <property type="entry name" value="ABC_Transporter_SBP"/>
</dbReference>
<accession>A0ABV9SCB5</accession>
<keyword evidence="5" id="KW-1185">Reference proteome</keyword>
<organism evidence="4 5">
    <name type="scientific">Actinophytocola glycyrrhizae</name>
    <dbReference type="NCBI Taxonomy" id="2044873"/>
    <lineage>
        <taxon>Bacteria</taxon>
        <taxon>Bacillati</taxon>
        <taxon>Actinomycetota</taxon>
        <taxon>Actinomycetes</taxon>
        <taxon>Pseudonocardiales</taxon>
        <taxon>Pseudonocardiaceae</taxon>
    </lineage>
</organism>
<dbReference type="PANTHER" id="PTHR30535">
    <property type="entry name" value="VITAMIN B12-BINDING PROTEIN"/>
    <property type="match status" value="1"/>
</dbReference>
<evidence type="ECO:0000256" key="1">
    <source>
        <dbReference type="ARBA" id="ARBA00008814"/>
    </source>
</evidence>
<comment type="similarity">
    <text evidence="1">Belongs to the bacterial solute-binding protein 8 family.</text>
</comment>
<name>A0ABV9SCB5_9PSEU</name>
<feature type="signal peptide" evidence="2">
    <location>
        <begin position="1"/>
        <end position="21"/>
    </location>
</feature>
<dbReference type="Proteomes" id="UP001595859">
    <property type="component" value="Unassembled WGS sequence"/>
</dbReference>
<dbReference type="InterPro" id="IPR002491">
    <property type="entry name" value="ABC_transptr_periplasmic_BD"/>
</dbReference>
<feature type="domain" description="Fe/B12 periplasmic-binding" evidence="3">
    <location>
        <begin position="78"/>
        <end position="337"/>
    </location>
</feature>
<dbReference type="Pfam" id="PF01497">
    <property type="entry name" value="Peripla_BP_2"/>
    <property type="match status" value="1"/>
</dbReference>
<gene>
    <name evidence="4" type="ORF">ACFPCV_32905</name>
</gene>
<dbReference type="Gene3D" id="3.40.50.1980">
    <property type="entry name" value="Nitrogenase molybdenum iron protein domain"/>
    <property type="match status" value="2"/>
</dbReference>
<evidence type="ECO:0000313" key="4">
    <source>
        <dbReference type="EMBL" id="MFC4858321.1"/>
    </source>
</evidence>
<dbReference type="SUPFAM" id="SSF53807">
    <property type="entry name" value="Helical backbone' metal receptor"/>
    <property type="match status" value="1"/>
</dbReference>
<dbReference type="PROSITE" id="PS50983">
    <property type="entry name" value="FE_B12_PBP"/>
    <property type="match status" value="1"/>
</dbReference>
<evidence type="ECO:0000259" key="3">
    <source>
        <dbReference type="PROSITE" id="PS50983"/>
    </source>
</evidence>
<proteinExistence type="inferred from homology"/>
<dbReference type="PROSITE" id="PS51257">
    <property type="entry name" value="PROKAR_LIPOPROTEIN"/>
    <property type="match status" value="1"/>
</dbReference>